<protein>
    <submittedName>
        <fullName evidence="2">Uncharacterized protein</fullName>
    </submittedName>
</protein>
<gene>
    <name evidence="2" type="ORF">GSLYS_00005178001</name>
</gene>
<keyword evidence="3" id="KW-1185">Reference proteome</keyword>
<feature type="transmembrane region" description="Helical" evidence="1">
    <location>
        <begin position="12"/>
        <end position="34"/>
    </location>
</feature>
<name>A0AAV2HCU2_LYMST</name>
<keyword evidence="1" id="KW-0812">Transmembrane</keyword>
<organism evidence="2 3">
    <name type="scientific">Lymnaea stagnalis</name>
    <name type="common">Great pond snail</name>
    <name type="synonym">Helix stagnalis</name>
    <dbReference type="NCBI Taxonomy" id="6523"/>
    <lineage>
        <taxon>Eukaryota</taxon>
        <taxon>Metazoa</taxon>
        <taxon>Spiralia</taxon>
        <taxon>Lophotrochozoa</taxon>
        <taxon>Mollusca</taxon>
        <taxon>Gastropoda</taxon>
        <taxon>Heterobranchia</taxon>
        <taxon>Euthyneura</taxon>
        <taxon>Panpulmonata</taxon>
        <taxon>Hygrophila</taxon>
        <taxon>Lymnaeoidea</taxon>
        <taxon>Lymnaeidae</taxon>
        <taxon>Lymnaea</taxon>
    </lineage>
</organism>
<keyword evidence="1" id="KW-0472">Membrane</keyword>
<comment type="caution">
    <text evidence="2">The sequence shown here is derived from an EMBL/GenBank/DDBJ whole genome shotgun (WGS) entry which is preliminary data.</text>
</comment>
<sequence length="152" mass="17587">MMLRRYWSDTLFYRLIYFLKLKALLQIILTIFILRNSVTIAVSWISVISSICLLLTVPWTWTQIQKITHYMCPKHVDFDLSINPFKGKMGPGYLTANKEIEIAVSVSDLVLYDASHTSSLKNFGKIKKETECIFAKRAKLWGSPDYDEDISL</sequence>
<dbReference type="Proteomes" id="UP001497497">
    <property type="component" value="Unassembled WGS sequence"/>
</dbReference>
<keyword evidence="1" id="KW-1133">Transmembrane helix</keyword>
<reference evidence="2 3" key="1">
    <citation type="submission" date="2024-04" db="EMBL/GenBank/DDBJ databases">
        <authorList>
            <consortium name="Genoscope - CEA"/>
            <person name="William W."/>
        </authorList>
    </citation>
    <scope>NUCLEOTIDE SEQUENCE [LARGE SCALE GENOMIC DNA]</scope>
</reference>
<dbReference type="AlphaFoldDB" id="A0AAV2HCU2"/>
<feature type="transmembrane region" description="Helical" evidence="1">
    <location>
        <begin position="40"/>
        <end position="61"/>
    </location>
</feature>
<evidence type="ECO:0000313" key="3">
    <source>
        <dbReference type="Proteomes" id="UP001497497"/>
    </source>
</evidence>
<dbReference type="EMBL" id="CAXITT010000080">
    <property type="protein sequence ID" value="CAL1531053.1"/>
    <property type="molecule type" value="Genomic_DNA"/>
</dbReference>
<evidence type="ECO:0000313" key="2">
    <source>
        <dbReference type="EMBL" id="CAL1531053.1"/>
    </source>
</evidence>
<evidence type="ECO:0000256" key="1">
    <source>
        <dbReference type="SAM" id="Phobius"/>
    </source>
</evidence>
<accession>A0AAV2HCU2</accession>
<proteinExistence type="predicted"/>
<feature type="non-terminal residue" evidence="2">
    <location>
        <position position="152"/>
    </location>
</feature>